<dbReference type="Proteomes" id="UP000727407">
    <property type="component" value="Unassembled WGS sequence"/>
</dbReference>
<accession>A0A8J4UC05</accession>
<protein>
    <submittedName>
        <fullName evidence="2">Uncharacterized protein</fullName>
    </submittedName>
</protein>
<feature type="region of interest" description="Disordered" evidence="1">
    <location>
        <begin position="26"/>
        <end position="64"/>
    </location>
</feature>
<organism evidence="2 3">
    <name type="scientific">Clarias magur</name>
    <name type="common">Asian catfish</name>
    <name type="synonym">Macropteronotus magur</name>
    <dbReference type="NCBI Taxonomy" id="1594786"/>
    <lineage>
        <taxon>Eukaryota</taxon>
        <taxon>Metazoa</taxon>
        <taxon>Chordata</taxon>
        <taxon>Craniata</taxon>
        <taxon>Vertebrata</taxon>
        <taxon>Euteleostomi</taxon>
        <taxon>Actinopterygii</taxon>
        <taxon>Neopterygii</taxon>
        <taxon>Teleostei</taxon>
        <taxon>Ostariophysi</taxon>
        <taxon>Siluriformes</taxon>
        <taxon>Clariidae</taxon>
        <taxon>Clarias</taxon>
    </lineage>
</organism>
<proteinExistence type="predicted"/>
<gene>
    <name evidence="2" type="ORF">DAT39_017007</name>
</gene>
<comment type="caution">
    <text evidence="2">The sequence shown here is derived from an EMBL/GenBank/DDBJ whole genome shotgun (WGS) entry which is preliminary data.</text>
</comment>
<sequence length="64" mass="6970">MNVICKMECVKPLGVEDIPRTWMSVSHQGDLEGGKGSVLSTPGRDSPRGTYYRSNSVTEACLQP</sequence>
<dbReference type="AlphaFoldDB" id="A0A8J4UC05"/>
<keyword evidence="3" id="KW-1185">Reference proteome</keyword>
<feature type="non-terminal residue" evidence="2">
    <location>
        <position position="64"/>
    </location>
</feature>
<evidence type="ECO:0000313" key="3">
    <source>
        <dbReference type="Proteomes" id="UP000727407"/>
    </source>
</evidence>
<name>A0A8J4UC05_CLAMG</name>
<evidence type="ECO:0000256" key="1">
    <source>
        <dbReference type="SAM" id="MobiDB-lite"/>
    </source>
</evidence>
<dbReference type="EMBL" id="QNUK01000442">
    <property type="protein sequence ID" value="KAF5893285.1"/>
    <property type="molecule type" value="Genomic_DNA"/>
</dbReference>
<reference evidence="2" key="1">
    <citation type="submission" date="2020-07" db="EMBL/GenBank/DDBJ databases">
        <title>Clarias magur genome sequencing, assembly and annotation.</title>
        <authorList>
            <person name="Kushwaha B."/>
            <person name="Kumar R."/>
            <person name="Das P."/>
            <person name="Joshi C.G."/>
            <person name="Kumar D."/>
            <person name="Nagpure N.S."/>
            <person name="Pandey M."/>
            <person name="Agarwal S."/>
            <person name="Srivastava S."/>
            <person name="Singh M."/>
            <person name="Sahoo L."/>
            <person name="Jayasankar P."/>
            <person name="Meher P.K."/>
            <person name="Koringa P.G."/>
            <person name="Iquebal M.A."/>
            <person name="Das S.P."/>
            <person name="Bit A."/>
            <person name="Patnaik S."/>
            <person name="Patel N."/>
            <person name="Shah T.M."/>
            <person name="Hinsu A."/>
            <person name="Jena J.K."/>
        </authorList>
    </citation>
    <scope>NUCLEOTIDE SEQUENCE</scope>
    <source>
        <strain evidence="2">CIFAMagur01</strain>
        <tissue evidence="2">Testis</tissue>
    </source>
</reference>
<evidence type="ECO:0000313" key="2">
    <source>
        <dbReference type="EMBL" id="KAF5893285.1"/>
    </source>
</evidence>